<reference evidence="2" key="3">
    <citation type="journal article" date="2016" name="Gigascience">
        <title>De novo construction of an expanded transcriptome assembly for the western tarnished plant bug, Lygus hesperus.</title>
        <authorList>
            <person name="Tassone E.E."/>
            <person name="Geib S.M."/>
            <person name="Hall B."/>
            <person name="Fabrick J.A."/>
            <person name="Brent C.S."/>
            <person name="Hull J.J."/>
        </authorList>
    </citation>
    <scope>NUCLEOTIDE SEQUENCE</scope>
</reference>
<dbReference type="InterPro" id="IPR004456">
    <property type="entry name" value="Pglycerate_mutase_ApgM"/>
</dbReference>
<dbReference type="GO" id="GO:0004619">
    <property type="term" value="F:phosphoglycerate mutase activity"/>
    <property type="evidence" value="ECO:0007669"/>
    <property type="project" value="InterPro"/>
</dbReference>
<evidence type="ECO:0000313" key="1">
    <source>
        <dbReference type="EMBL" id="JAG19192.1"/>
    </source>
</evidence>
<dbReference type="PANTHER" id="PTHR31209">
    <property type="entry name" value="COFACTOR-INDEPENDENT PHOSPHOGLYCERATE MUTASE"/>
    <property type="match status" value="1"/>
</dbReference>
<dbReference type="InterPro" id="IPR042253">
    <property type="entry name" value="Pglycerate_mutase_ApgM_sf"/>
</dbReference>
<sequence length="253" mass="28528">FISIFLYLFTLETVYRGRGVFETLGLQMHLQPNDIAFKASFGTCEDVAGSLLVTCRHVEDFASWGVPLVDAISNIRLPSFPEITIHAAWSLEHRIGLRFSSTKPMSDRITGCDPKTAPHKMLRCYPLTDDAAAAYTAAVCNEFVAHTHKLLSKHPINLQQHLLGLPTATCVLLRGPSSYTRVRLCVCVLYCCTTVNGCATVDEFTSQPDTLLYTAPSTHPSWYCYLKYTCHTWYWSCCQHAGTFKYFSLDWYL</sequence>
<proteinExistence type="predicted"/>
<evidence type="ECO:0000313" key="2">
    <source>
        <dbReference type="EMBL" id="JAP97564.1"/>
    </source>
</evidence>
<dbReference type="Gene3D" id="3.30.70.2130">
    <property type="entry name" value="Metalloenzyme domain"/>
    <property type="match status" value="1"/>
</dbReference>
<protein>
    <submittedName>
        <fullName evidence="1">2,3-bisphosphoglycerate-independent phosphoglycerate mutase 1</fullName>
    </submittedName>
</protein>
<dbReference type="EMBL" id="GBHO01024412">
    <property type="protein sequence ID" value="JAG19192.1"/>
    <property type="molecule type" value="Transcribed_RNA"/>
</dbReference>
<gene>
    <name evidence="1" type="primary">apgM1</name>
    <name evidence="1" type="ORF">CM83_5631</name>
    <name evidence="2" type="ORF">g.11239</name>
</gene>
<reference evidence="1" key="1">
    <citation type="journal article" date="2014" name="PLoS ONE">
        <title>Transcriptome-Based Identification of ABC Transporters in the Western Tarnished Plant Bug Lygus hesperus.</title>
        <authorList>
            <person name="Hull J.J."/>
            <person name="Chaney K."/>
            <person name="Geib S.M."/>
            <person name="Fabrick J.A."/>
            <person name="Brent C.S."/>
            <person name="Walsh D."/>
            <person name="Lavine L.C."/>
        </authorList>
    </citation>
    <scope>NUCLEOTIDE SEQUENCE</scope>
</reference>
<name>A0A0A9XEQ5_LYGHE</name>
<dbReference type="PANTHER" id="PTHR31209:SF0">
    <property type="entry name" value="METALLOENZYME DOMAIN-CONTAINING PROTEIN"/>
    <property type="match status" value="1"/>
</dbReference>
<reference evidence="1" key="2">
    <citation type="submission" date="2014-07" db="EMBL/GenBank/DDBJ databases">
        <authorList>
            <person name="Hull J."/>
        </authorList>
    </citation>
    <scope>NUCLEOTIDE SEQUENCE</scope>
</reference>
<organism evidence="1">
    <name type="scientific">Lygus hesperus</name>
    <name type="common">Western plant bug</name>
    <dbReference type="NCBI Taxonomy" id="30085"/>
    <lineage>
        <taxon>Eukaryota</taxon>
        <taxon>Metazoa</taxon>
        <taxon>Ecdysozoa</taxon>
        <taxon>Arthropoda</taxon>
        <taxon>Hexapoda</taxon>
        <taxon>Insecta</taxon>
        <taxon>Pterygota</taxon>
        <taxon>Neoptera</taxon>
        <taxon>Paraneoptera</taxon>
        <taxon>Hemiptera</taxon>
        <taxon>Heteroptera</taxon>
        <taxon>Panheteroptera</taxon>
        <taxon>Cimicomorpha</taxon>
        <taxon>Miridae</taxon>
        <taxon>Mirini</taxon>
        <taxon>Lygus</taxon>
    </lineage>
</organism>
<feature type="non-terminal residue" evidence="1">
    <location>
        <position position="1"/>
    </location>
</feature>
<dbReference type="AlphaFoldDB" id="A0A0A9XEQ5"/>
<dbReference type="Pfam" id="PF10143">
    <property type="entry name" value="PhosphMutase"/>
    <property type="match status" value="1"/>
</dbReference>
<accession>A0A0A9XEQ5</accession>
<dbReference type="EMBL" id="GDHC01021064">
    <property type="protein sequence ID" value="JAP97564.1"/>
    <property type="molecule type" value="Transcribed_RNA"/>
</dbReference>